<proteinExistence type="inferred from homology"/>
<feature type="domain" description="NADP-dependent oxidoreductase" evidence="4">
    <location>
        <begin position="17"/>
        <end position="266"/>
    </location>
</feature>
<dbReference type="InterPro" id="IPR020471">
    <property type="entry name" value="AKR"/>
</dbReference>
<dbReference type="Proteomes" id="UP001596158">
    <property type="component" value="Unassembled WGS sequence"/>
</dbReference>
<protein>
    <submittedName>
        <fullName evidence="5">Aldo/keto reductase</fullName>
    </submittedName>
</protein>
<evidence type="ECO:0000256" key="2">
    <source>
        <dbReference type="ARBA" id="ARBA00022857"/>
    </source>
</evidence>
<dbReference type="PANTHER" id="PTHR43827">
    <property type="entry name" value="2,5-DIKETO-D-GLUCONIC ACID REDUCTASE"/>
    <property type="match status" value="1"/>
</dbReference>
<dbReference type="InterPro" id="IPR023210">
    <property type="entry name" value="NADP_OxRdtase_dom"/>
</dbReference>
<evidence type="ECO:0000259" key="4">
    <source>
        <dbReference type="Pfam" id="PF00248"/>
    </source>
</evidence>
<evidence type="ECO:0000256" key="1">
    <source>
        <dbReference type="ARBA" id="ARBA00007905"/>
    </source>
</evidence>
<dbReference type="InterPro" id="IPR036812">
    <property type="entry name" value="NAD(P)_OxRdtase_dom_sf"/>
</dbReference>
<accession>A0ABW1RTE9</accession>
<dbReference type="PIRSF" id="PIRSF000097">
    <property type="entry name" value="AKR"/>
    <property type="match status" value="1"/>
</dbReference>
<dbReference type="PROSITE" id="PS00798">
    <property type="entry name" value="ALDOKETO_REDUCTASE_1"/>
    <property type="match status" value="1"/>
</dbReference>
<dbReference type="PROSITE" id="PS00062">
    <property type="entry name" value="ALDOKETO_REDUCTASE_2"/>
    <property type="match status" value="1"/>
</dbReference>
<name>A0ABW1RTE9_9LACO</name>
<sequence>MQIPSITLRNGLELPAIGFGTGDVKGASGLTTLDAAINNGYRLIDTAYNYENEGTVGQAIKRSSLPREELLISSKLPGRHHKYKNAITAIQESLYRAGLDYYDLYLIHWPNPMRGEYVEAWQALLDAKRFGLVRSVGVSNFLPEHLDKLQAETGELPEINQIELHPLFSQPELRQYDREHGIITEAWSPLGGHDLELSQPIRELPLIKNLADKYHKNSGQIILRWEHQLGVLPLPLSHNAKRQAQNLDIFDFSLTDEEVNEICALDKADARVSEQNPLTNEEL</sequence>
<dbReference type="RefSeq" id="WP_042494179.1">
    <property type="nucleotide sequence ID" value="NZ_BJDT01000008.1"/>
</dbReference>
<evidence type="ECO:0000313" key="6">
    <source>
        <dbReference type="Proteomes" id="UP001596158"/>
    </source>
</evidence>
<evidence type="ECO:0000256" key="3">
    <source>
        <dbReference type="ARBA" id="ARBA00023002"/>
    </source>
</evidence>
<dbReference type="PANTHER" id="PTHR43827:SF3">
    <property type="entry name" value="NADP-DEPENDENT OXIDOREDUCTASE DOMAIN-CONTAINING PROTEIN"/>
    <property type="match status" value="1"/>
</dbReference>
<dbReference type="PRINTS" id="PR00069">
    <property type="entry name" value="ALDKETRDTASE"/>
</dbReference>
<dbReference type="Gene3D" id="3.20.20.100">
    <property type="entry name" value="NADP-dependent oxidoreductase domain"/>
    <property type="match status" value="1"/>
</dbReference>
<dbReference type="CDD" id="cd19132">
    <property type="entry name" value="AKR_AKR5D1_E1"/>
    <property type="match status" value="1"/>
</dbReference>
<evidence type="ECO:0000313" key="5">
    <source>
        <dbReference type="EMBL" id="MFC6178718.1"/>
    </source>
</evidence>
<reference evidence="6" key="1">
    <citation type="journal article" date="2019" name="Int. J. Syst. Evol. Microbiol.">
        <title>The Global Catalogue of Microorganisms (GCM) 10K type strain sequencing project: providing services to taxonomists for standard genome sequencing and annotation.</title>
        <authorList>
            <consortium name="The Broad Institute Genomics Platform"/>
            <consortium name="The Broad Institute Genome Sequencing Center for Infectious Disease"/>
            <person name="Wu L."/>
            <person name="Ma J."/>
        </authorList>
    </citation>
    <scope>NUCLEOTIDE SEQUENCE [LARGE SCALE GENOMIC DNA]</scope>
    <source>
        <strain evidence="6">CCM 8924</strain>
    </source>
</reference>
<comment type="caution">
    <text evidence="5">The sequence shown here is derived from an EMBL/GenBank/DDBJ whole genome shotgun (WGS) entry which is preliminary data.</text>
</comment>
<keyword evidence="2" id="KW-0521">NADP</keyword>
<dbReference type="SUPFAM" id="SSF51430">
    <property type="entry name" value="NAD(P)-linked oxidoreductase"/>
    <property type="match status" value="1"/>
</dbReference>
<keyword evidence="6" id="KW-1185">Reference proteome</keyword>
<keyword evidence="3" id="KW-0560">Oxidoreductase</keyword>
<dbReference type="EMBL" id="JBHSSG010000011">
    <property type="protein sequence ID" value="MFC6178718.1"/>
    <property type="molecule type" value="Genomic_DNA"/>
</dbReference>
<gene>
    <name evidence="5" type="ORF">ACFQGR_04895</name>
</gene>
<comment type="similarity">
    <text evidence="1">Belongs to the aldo/keto reductase family.</text>
</comment>
<organism evidence="5 6">
    <name type="scientific">Weissella sagaensis</name>
    <dbReference type="NCBI Taxonomy" id="2559928"/>
    <lineage>
        <taxon>Bacteria</taxon>
        <taxon>Bacillati</taxon>
        <taxon>Bacillota</taxon>
        <taxon>Bacilli</taxon>
        <taxon>Lactobacillales</taxon>
        <taxon>Lactobacillaceae</taxon>
        <taxon>Weissella</taxon>
    </lineage>
</organism>
<dbReference type="Pfam" id="PF00248">
    <property type="entry name" value="Aldo_ket_red"/>
    <property type="match status" value="1"/>
</dbReference>
<dbReference type="InterPro" id="IPR018170">
    <property type="entry name" value="Aldo/ket_reductase_CS"/>
</dbReference>